<keyword evidence="2" id="KW-0809">Transit peptide</keyword>
<dbReference type="Pfam" id="PF07542">
    <property type="entry name" value="ATP12"/>
    <property type="match status" value="1"/>
</dbReference>
<dbReference type="EMBL" id="FXWK01000001">
    <property type="protein sequence ID" value="SMQ65499.1"/>
    <property type="molecule type" value="Genomic_DNA"/>
</dbReference>
<sequence>MRDQLEEAHKHRDDGYGRAQHLNQVELPKRFYSTVDVARGEDGYAITLDGRALKTPGKKIPVILPVLDLAQAMAAEWAAQDKVIDPATMPMTRLINSALESGEEMVPAFRAEIGKFAGNDLLLYRADSPQELVDEQERVWDDVLVKLARKFEVGFQPTIGIIHQPQPVSTLEKLDAALEGQGLLSLTALVSITGLTGSGLLAIALLHQLVSADDVWTAAHVDEDHQIRLWGEDEEATERRQKRRIEFDIAVSVVDSLRQGPIR</sequence>
<dbReference type="Proteomes" id="UP000194474">
    <property type="component" value="Unassembled WGS sequence"/>
</dbReference>
<gene>
    <name evidence="4" type="ORF">SAMN06295905_1241</name>
</gene>
<reference evidence="5" key="1">
    <citation type="submission" date="2017-04" db="EMBL/GenBank/DDBJ databases">
        <authorList>
            <person name="Varghese N."/>
            <person name="Submissions S."/>
        </authorList>
    </citation>
    <scope>NUCLEOTIDE SEQUENCE [LARGE SCALE GENOMIC DNA]</scope>
</reference>
<keyword evidence="5" id="KW-1185">Reference proteome</keyword>
<evidence type="ECO:0000256" key="2">
    <source>
        <dbReference type="ARBA" id="ARBA00022946"/>
    </source>
</evidence>
<evidence type="ECO:0000256" key="3">
    <source>
        <dbReference type="ARBA" id="ARBA00023186"/>
    </source>
</evidence>
<evidence type="ECO:0000256" key="1">
    <source>
        <dbReference type="ARBA" id="ARBA00008231"/>
    </source>
</evidence>
<dbReference type="InterPro" id="IPR011419">
    <property type="entry name" value="ATP12_ATP_synth-F1-assembly"/>
</dbReference>
<dbReference type="GO" id="GO:0043461">
    <property type="term" value="P:proton-transporting ATP synthase complex assembly"/>
    <property type="evidence" value="ECO:0007669"/>
    <property type="project" value="InterPro"/>
</dbReference>
<dbReference type="PANTHER" id="PTHR21013">
    <property type="entry name" value="ATP SYNTHASE MITOCHONDRIAL F1 COMPLEX ASSEMBLY FACTOR 2/ATP12 PROTEIN, MITOCHONDRIAL PRECURSOR"/>
    <property type="match status" value="1"/>
</dbReference>
<protein>
    <submittedName>
        <fullName evidence="4">Chaperone required for the assembly of the F1-ATPase</fullName>
    </submittedName>
</protein>
<dbReference type="SUPFAM" id="SSF160909">
    <property type="entry name" value="ATP12-like"/>
    <property type="match status" value="1"/>
</dbReference>
<comment type="similarity">
    <text evidence="1">Belongs to the ATP12 family.</text>
</comment>
<dbReference type="InterPro" id="IPR042272">
    <property type="entry name" value="ATP12_ATP_synth-F1-assembly_N"/>
</dbReference>
<proteinExistence type="inferred from homology"/>
<evidence type="ECO:0000313" key="4">
    <source>
        <dbReference type="EMBL" id="SMQ65499.1"/>
    </source>
</evidence>
<evidence type="ECO:0000313" key="5">
    <source>
        <dbReference type="Proteomes" id="UP000194474"/>
    </source>
</evidence>
<dbReference type="RefSeq" id="WP_170926374.1">
    <property type="nucleotide sequence ID" value="NZ_FXWK01000001.1"/>
</dbReference>
<dbReference type="AlphaFoldDB" id="A0A1Y6ETF2"/>
<dbReference type="Gene3D" id="3.30.2180.10">
    <property type="entry name" value="ATP12-like"/>
    <property type="match status" value="1"/>
</dbReference>
<dbReference type="InterPro" id="IPR023335">
    <property type="entry name" value="ATP12_ortho_dom_sf"/>
</dbReference>
<keyword evidence="3" id="KW-0143">Chaperone</keyword>
<dbReference type="PANTHER" id="PTHR21013:SF10">
    <property type="entry name" value="ATP SYNTHASE MITOCHONDRIAL F1 COMPLEX ASSEMBLY FACTOR 2"/>
    <property type="match status" value="1"/>
</dbReference>
<accession>A0A1Y6ETF2</accession>
<organism evidence="4 5">
    <name type="scientific">Devosia lucknowensis</name>
    <dbReference type="NCBI Taxonomy" id="1096929"/>
    <lineage>
        <taxon>Bacteria</taxon>
        <taxon>Pseudomonadati</taxon>
        <taxon>Pseudomonadota</taxon>
        <taxon>Alphaproteobacteria</taxon>
        <taxon>Hyphomicrobiales</taxon>
        <taxon>Devosiaceae</taxon>
        <taxon>Devosia</taxon>
    </lineage>
</organism>
<dbReference type="Gene3D" id="1.10.3580.10">
    <property type="entry name" value="ATP12 ATPase"/>
    <property type="match status" value="1"/>
</dbReference>
<name>A0A1Y6ETF2_9HYPH</name>